<name>L9VD95_NATMM</name>
<dbReference type="Proteomes" id="UP000011543">
    <property type="component" value="Unassembled WGS sequence"/>
</dbReference>
<protein>
    <recommendedName>
        <fullName evidence="3">Dienelactone hydrolase domain-containing protein</fullName>
    </recommendedName>
</protein>
<dbReference type="InterPro" id="IPR029058">
    <property type="entry name" value="AB_hydrolase_fold"/>
</dbReference>
<evidence type="ECO:0000313" key="2">
    <source>
        <dbReference type="Proteomes" id="UP000011543"/>
    </source>
</evidence>
<accession>L9VD95</accession>
<dbReference type="Gene3D" id="3.40.50.1820">
    <property type="entry name" value="alpha/beta hydrolase"/>
    <property type="match status" value="1"/>
</dbReference>
<reference evidence="1 2" key="1">
    <citation type="journal article" date="2014" name="PLoS Genet.">
        <title>Phylogenetically driven sequencing of extremely halophilic archaea reveals strategies for static and dynamic osmo-response.</title>
        <authorList>
            <person name="Becker E.A."/>
            <person name="Seitzer P.M."/>
            <person name="Tritt A."/>
            <person name="Larsen D."/>
            <person name="Krusor M."/>
            <person name="Yao A.I."/>
            <person name="Wu D."/>
            <person name="Madern D."/>
            <person name="Eisen J.A."/>
            <person name="Darling A.E."/>
            <person name="Facciotti M.T."/>
        </authorList>
    </citation>
    <scope>NUCLEOTIDE SEQUENCE [LARGE SCALE GENOMIC DNA]</scope>
    <source>
        <strain evidence="2">ATCC 43099 / DSM 3394 / CCM 3739 / CIP 104546 / IAM 13178 / JCM 8861 / NBRC 102185 / NCIMB 2190 / MS3</strain>
    </source>
</reference>
<sequence length="222" mass="23734">MVVGQSLMGTPTNATVTVTVDDVALEGELIVPDGATGLVLFAHGSGSSRHSPRNNFVAERLRTRGVGTLLFDLLTETEDQTYDTRFDIGLLTDRLVGATHWVRDREDTADLQLGYFGSSTGSAAALRAAARPETDVEAVVSRGGRVDLAEPVLDDVTAATLFIVGGNDHPVLEWNEEAFDLLAGEKSLEIVDGASHLFEEPGALETVADHAGEWFAEKLSQQ</sequence>
<dbReference type="PATRIC" id="fig|547559.17.peg.62"/>
<dbReference type="AlphaFoldDB" id="L9VD95"/>
<gene>
    <name evidence="1" type="ORF">C500_00347</name>
</gene>
<evidence type="ECO:0008006" key="3">
    <source>
        <dbReference type="Google" id="ProtNLM"/>
    </source>
</evidence>
<organism evidence="1 2">
    <name type="scientific">Natrialba magadii (strain ATCC 43099 / DSM 3394 / CCM 3739 / CIP 104546 / IAM 13178 / JCM 8861 / NBRC 102185 / NCIMB 2190 / MS3)</name>
    <name type="common">Natronobacterium magadii</name>
    <dbReference type="NCBI Taxonomy" id="547559"/>
    <lineage>
        <taxon>Archaea</taxon>
        <taxon>Methanobacteriati</taxon>
        <taxon>Methanobacteriota</taxon>
        <taxon>Stenosarchaea group</taxon>
        <taxon>Halobacteria</taxon>
        <taxon>Halobacteriales</taxon>
        <taxon>Natrialbaceae</taxon>
        <taxon>Natrialba</taxon>
    </lineage>
</organism>
<dbReference type="EMBL" id="AOHS01000007">
    <property type="protein sequence ID" value="ELY34338.1"/>
    <property type="molecule type" value="Genomic_DNA"/>
</dbReference>
<evidence type="ECO:0000313" key="1">
    <source>
        <dbReference type="EMBL" id="ELY34338.1"/>
    </source>
</evidence>
<comment type="caution">
    <text evidence="1">The sequence shown here is derived from an EMBL/GenBank/DDBJ whole genome shotgun (WGS) entry which is preliminary data.</text>
</comment>
<proteinExistence type="predicted"/>
<dbReference type="SUPFAM" id="SSF53474">
    <property type="entry name" value="alpha/beta-Hydrolases"/>
    <property type="match status" value="1"/>
</dbReference>